<gene>
    <name evidence="1" type="ORF">KCG34_16530</name>
</gene>
<accession>A0A975FWH0</accession>
<evidence type="ECO:0000313" key="2">
    <source>
        <dbReference type="Proteomes" id="UP000676409"/>
    </source>
</evidence>
<proteinExistence type="predicted"/>
<reference evidence="1" key="1">
    <citation type="submission" date="2021-04" db="EMBL/GenBank/DDBJ databases">
        <title>The complete genome sequence of Caulobacter sp. S6.</title>
        <authorList>
            <person name="Tang Y."/>
            <person name="Ouyang W."/>
            <person name="Liu Q."/>
            <person name="Huang B."/>
            <person name="Guo Z."/>
            <person name="Lei P."/>
        </authorList>
    </citation>
    <scope>NUCLEOTIDE SEQUENCE</scope>
    <source>
        <strain evidence="1">S6</strain>
    </source>
</reference>
<keyword evidence="2" id="KW-1185">Reference proteome</keyword>
<evidence type="ECO:0000313" key="1">
    <source>
        <dbReference type="EMBL" id="QUD86675.1"/>
    </source>
</evidence>
<organism evidence="1 2">
    <name type="scientific">Phenylobacterium montanum</name>
    <dbReference type="NCBI Taxonomy" id="2823693"/>
    <lineage>
        <taxon>Bacteria</taxon>
        <taxon>Pseudomonadati</taxon>
        <taxon>Pseudomonadota</taxon>
        <taxon>Alphaproteobacteria</taxon>
        <taxon>Caulobacterales</taxon>
        <taxon>Caulobacteraceae</taxon>
        <taxon>Phenylobacterium</taxon>
    </lineage>
</organism>
<dbReference type="EMBL" id="CP073078">
    <property type="protein sequence ID" value="QUD86675.1"/>
    <property type="molecule type" value="Genomic_DNA"/>
</dbReference>
<dbReference type="KEGG" id="caul:KCG34_16530"/>
<name>A0A975FWH0_9CAUL</name>
<dbReference type="AlphaFoldDB" id="A0A975FWH0"/>
<protein>
    <submittedName>
        <fullName evidence="1">Uncharacterized protein</fullName>
    </submittedName>
</protein>
<sequence>MFGSLFKGPRFLDADLEDWHLETWAWLMRHRGGMGLVRQTPLVLPSRDYFPPSEAAGEARAEHVFSCVRELMGMQNWPCRLEARERASTARVGEFWALQSTGQAGGTFQVVNGEAIICYARELVDKPAQLVATFAHELSHFLLCTVEEPPPGGEAGHELATELCVAYRGLAVFSANTAFTFEQHGDTFSQGWRSQRSGYFSPRGWAFALATFLELKAAPAEEGLKHLKPEIADMMKAARRYLAKRPEKLAPLLALT</sequence>
<dbReference type="Proteomes" id="UP000676409">
    <property type="component" value="Chromosome"/>
</dbReference>
<dbReference type="RefSeq" id="WP_211936727.1">
    <property type="nucleotide sequence ID" value="NZ_CP073078.1"/>
</dbReference>